<accession>A0A5J4Z862</accession>
<dbReference type="Pfam" id="PF08839">
    <property type="entry name" value="CDT1"/>
    <property type="match status" value="1"/>
</dbReference>
<dbReference type="OMA" id="HAVKMET"/>
<dbReference type="GO" id="GO:0005634">
    <property type="term" value="C:nucleus"/>
    <property type="evidence" value="ECO:0007669"/>
    <property type="project" value="TreeGrafter"/>
</dbReference>
<dbReference type="PANTHER" id="PTHR28637">
    <property type="entry name" value="DNA REPLICATION FACTOR CDT1"/>
    <property type="match status" value="1"/>
</dbReference>
<dbReference type="SUPFAM" id="SSF46785">
    <property type="entry name" value="Winged helix' DNA-binding domain"/>
    <property type="match status" value="1"/>
</dbReference>
<dbReference type="Proteomes" id="UP000324585">
    <property type="component" value="Unassembled WGS sequence"/>
</dbReference>
<dbReference type="AlphaFoldDB" id="A0A5J4Z862"/>
<feature type="region of interest" description="Disordered" evidence="3">
    <location>
        <begin position="175"/>
        <end position="197"/>
    </location>
</feature>
<dbReference type="GO" id="GO:0070182">
    <property type="term" value="F:DNA polymerase binding"/>
    <property type="evidence" value="ECO:0007669"/>
    <property type="project" value="TreeGrafter"/>
</dbReference>
<comment type="similarity">
    <text evidence="1">Belongs to the Cdt1 family.</text>
</comment>
<evidence type="ECO:0000313" key="5">
    <source>
        <dbReference type="EMBL" id="KAA8499946.1"/>
    </source>
</evidence>
<dbReference type="InterPro" id="IPR038090">
    <property type="entry name" value="Cdt1_C_WH_dom_sf"/>
</dbReference>
<dbReference type="GO" id="GO:0000076">
    <property type="term" value="P:DNA replication checkpoint signaling"/>
    <property type="evidence" value="ECO:0007669"/>
    <property type="project" value="TreeGrafter"/>
</dbReference>
<dbReference type="GO" id="GO:0030174">
    <property type="term" value="P:regulation of DNA-templated DNA replication initiation"/>
    <property type="evidence" value="ECO:0007669"/>
    <property type="project" value="InterPro"/>
</dbReference>
<dbReference type="Pfam" id="PF16679">
    <property type="entry name" value="CDT1_C"/>
    <property type="match status" value="1"/>
</dbReference>
<dbReference type="SMART" id="SM01075">
    <property type="entry name" value="CDT1"/>
    <property type="match status" value="1"/>
</dbReference>
<evidence type="ECO:0000256" key="3">
    <source>
        <dbReference type="SAM" id="MobiDB-lite"/>
    </source>
</evidence>
<dbReference type="PANTHER" id="PTHR28637:SF1">
    <property type="entry name" value="DNA REPLICATION FACTOR CDT1"/>
    <property type="match status" value="1"/>
</dbReference>
<dbReference type="GO" id="GO:0000278">
    <property type="term" value="P:mitotic cell cycle"/>
    <property type="evidence" value="ECO:0007669"/>
    <property type="project" value="TreeGrafter"/>
</dbReference>
<dbReference type="InterPro" id="IPR014939">
    <property type="entry name" value="CDT1_Gemini-bd-like"/>
</dbReference>
<name>A0A5J4Z862_PORPP</name>
<dbReference type="InterPro" id="IPR036390">
    <property type="entry name" value="WH_DNA-bd_sf"/>
</dbReference>
<organism evidence="5 6">
    <name type="scientific">Porphyridium purpureum</name>
    <name type="common">Red alga</name>
    <name type="synonym">Porphyridium cruentum</name>
    <dbReference type="NCBI Taxonomy" id="35688"/>
    <lineage>
        <taxon>Eukaryota</taxon>
        <taxon>Rhodophyta</taxon>
        <taxon>Bangiophyceae</taxon>
        <taxon>Porphyridiales</taxon>
        <taxon>Porphyridiaceae</taxon>
        <taxon>Porphyridium</taxon>
    </lineage>
</organism>
<feature type="domain" description="CDT1 Geminin-binding" evidence="4">
    <location>
        <begin position="241"/>
        <end position="390"/>
    </location>
</feature>
<evidence type="ECO:0000313" key="6">
    <source>
        <dbReference type="Proteomes" id="UP000324585"/>
    </source>
</evidence>
<keyword evidence="6" id="KW-1185">Reference proteome</keyword>
<dbReference type="InterPro" id="IPR032054">
    <property type="entry name" value="Cdt1_C"/>
</dbReference>
<evidence type="ECO:0000259" key="4">
    <source>
        <dbReference type="SMART" id="SM01075"/>
    </source>
</evidence>
<dbReference type="Gene3D" id="1.10.10.1420">
    <property type="entry name" value="DNA replication factor Cdt1, C-terminal WH domain"/>
    <property type="match status" value="1"/>
</dbReference>
<evidence type="ECO:0000256" key="1">
    <source>
        <dbReference type="ARBA" id="ARBA00008356"/>
    </source>
</evidence>
<feature type="region of interest" description="Disordered" evidence="3">
    <location>
        <begin position="1"/>
        <end position="28"/>
    </location>
</feature>
<sequence>MNRGSTAPQRAMAKRAGADQMLRESGAAGPRIHDFFQARKKRRVVGVPLDDAAAKSVVTAPPDLAGAPRARSVFGLKGADTHGTDHVPASASGTPDMHQLQLSGSSPMRLKEALAAEKMQRSNATRSSPEYKQNAARFSRLGRPVRSLREIALAPHKLEAERRGTLPRIDLKSNTTQSLGEAQGVVRKSSANAPSAKDLPIVRPQVEHVRMDHEIRPSSRIQSVLAGSKASADVLYDRSRLPLKFCAVLDQMDALESAFAMLQARGARVVISSLSAMVERTTRKAFPLSCLRQLVFLMPEVFPILPARGTQNGVMDYEIALCSGQAKRSIHHRVKETMRSPTKTTGSAVIERRIRLHRRLLHLVQLAHAAHKDKKEGLHAPAIKSPGVAENIDTEADTAGSAKSSSAAGRTESGIQTWNEVHGDCAPADLSGIPAMWSAEFDLEADVPDVPQTLLEFFLTAPRIDVPKTSGAGSTTSMAMSWLTSSSAASARVASEMERKARQELHDSLQFRAATPGETPDGSGSISSTLLERVRMREKELKTGKSKAQEDRRALLLAKLVPTADAVRSLFNAEKKLVMEQRELLQKLHANPSFGIDKTSANLILDQLVLIANQCPEWMSLETSKVNPDKQLVKLCKTAQYPKVRTALAAMSNNEATTLAKQ</sequence>
<dbReference type="GO" id="GO:0003677">
    <property type="term" value="F:DNA binding"/>
    <property type="evidence" value="ECO:0007669"/>
    <property type="project" value="InterPro"/>
</dbReference>
<keyword evidence="2" id="KW-0131">Cell cycle</keyword>
<reference evidence="6" key="1">
    <citation type="journal article" date="2019" name="Nat. Commun.">
        <title>Expansion of phycobilisome linker gene families in mesophilic red algae.</title>
        <authorList>
            <person name="Lee J."/>
            <person name="Kim D."/>
            <person name="Bhattacharya D."/>
            <person name="Yoon H.S."/>
        </authorList>
    </citation>
    <scope>NUCLEOTIDE SEQUENCE [LARGE SCALE GENOMIC DNA]</scope>
    <source>
        <strain evidence="6">CCMP 1328</strain>
    </source>
</reference>
<protein>
    <recommendedName>
        <fullName evidence="4">CDT1 Geminin-binding domain-containing protein</fullName>
    </recommendedName>
</protein>
<comment type="caution">
    <text evidence="5">The sequence shown here is derived from an EMBL/GenBank/DDBJ whole genome shotgun (WGS) entry which is preliminary data.</text>
</comment>
<proteinExistence type="inferred from homology"/>
<dbReference type="InterPro" id="IPR045173">
    <property type="entry name" value="Cdt1"/>
</dbReference>
<dbReference type="GO" id="GO:0071163">
    <property type="term" value="P:DNA replication preinitiation complex assembly"/>
    <property type="evidence" value="ECO:0007669"/>
    <property type="project" value="InterPro"/>
</dbReference>
<gene>
    <name evidence="5" type="ORF">FVE85_7531</name>
</gene>
<evidence type="ECO:0000256" key="2">
    <source>
        <dbReference type="ARBA" id="ARBA00023306"/>
    </source>
</evidence>
<dbReference type="EMBL" id="VRMN01000001">
    <property type="protein sequence ID" value="KAA8499946.1"/>
    <property type="molecule type" value="Genomic_DNA"/>
</dbReference>